<protein>
    <recommendedName>
        <fullName evidence="3">Glycosyltransferase family 4 protein</fullName>
    </recommendedName>
</protein>
<organism evidence="1 2">
    <name type="scientific">Bacteroides faecis</name>
    <dbReference type="NCBI Taxonomy" id="674529"/>
    <lineage>
        <taxon>Bacteria</taxon>
        <taxon>Pseudomonadati</taxon>
        <taxon>Bacteroidota</taxon>
        <taxon>Bacteroidia</taxon>
        <taxon>Bacteroidales</taxon>
        <taxon>Bacteroidaceae</taxon>
        <taxon>Bacteroides</taxon>
    </lineage>
</organism>
<evidence type="ECO:0000313" key="1">
    <source>
        <dbReference type="EMBL" id="CUP46050.1"/>
    </source>
</evidence>
<proteinExistence type="predicted"/>
<dbReference type="Gene3D" id="3.40.50.2000">
    <property type="entry name" value="Glycogen Phosphorylase B"/>
    <property type="match status" value="1"/>
</dbReference>
<dbReference type="SUPFAM" id="SSF53756">
    <property type="entry name" value="UDP-Glycosyltransferase/glycogen phosphorylase"/>
    <property type="match status" value="1"/>
</dbReference>
<accession>A0A174NHN9</accession>
<sequence length="364" mass="43585">MKILIIGPGKMKYMPYIHFYLDNINWKAHDMHVAYWNRDEKDENLSQFEGLHLHEFKRFMVNDAPLKTKLCLFYSFRRFCVKLIKKHDFDCLIVLHSIPGVVLYDWLVKRYGGKYIFDYRDSTYEPRVKFFKTAVGNIIRCSRITFTSSDGFREYFPKDCKDKIITSHNLLEDSLKHRDYKRIYSEKIRIAFWGFIRHAELNKFLIDRIGNDERFELHYYGREQIDAYTLKEYVRINTYSNIFFHGEYKPEDRYEFAKKTDIIHNIYLDDNMLRAMGNKYYDGVIFRIPQICFPGSQMAKMSNDAQIGISLDPRDSGFCDTLCNYYNQIDKVSFNRFCDVELNRILLEYNRGCEIISGIFSNSL</sequence>
<dbReference type="RefSeq" id="WP_005682696.1">
    <property type="nucleotide sequence ID" value="NZ_CAXKYA010000062.1"/>
</dbReference>
<evidence type="ECO:0008006" key="3">
    <source>
        <dbReference type="Google" id="ProtNLM"/>
    </source>
</evidence>
<dbReference type="GeneID" id="75115687"/>
<dbReference type="AlphaFoldDB" id="A0A174NHN9"/>
<name>A0A174NHN9_9BACE</name>
<reference evidence="1 2" key="1">
    <citation type="submission" date="2015-09" db="EMBL/GenBank/DDBJ databases">
        <authorList>
            <consortium name="Pathogen Informatics"/>
        </authorList>
    </citation>
    <scope>NUCLEOTIDE SEQUENCE [LARGE SCALE GENOMIC DNA]</scope>
    <source>
        <strain evidence="1 2">2789STDY5834846</strain>
    </source>
</reference>
<dbReference type="Proteomes" id="UP000095606">
    <property type="component" value="Unassembled WGS sequence"/>
</dbReference>
<gene>
    <name evidence="1" type="ORF">ERS852461_02616</name>
</gene>
<dbReference type="EMBL" id="CZAE01000012">
    <property type="protein sequence ID" value="CUP46050.1"/>
    <property type="molecule type" value="Genomic_DNA"/>
</dbReference>
<evidence type="ECO:0000313" key="2">
    <source>
        <dbReference type="Proteomes" id="UP000095606"/>
    </source>
</evidence>